<keyword evidence="4 5" id="KW-0472">Membrane</keyword>
<reference evidence="7" key="2">
    <citation type="submission" date="2020-09" db="EMBL/GenBank/DDBJ databases">
        <authorList>
            <person name="Sun Q."/>
            <person name="Zhou Y."/>
        </authorList>
    </citation>
    <scope>NUCLEOTIDE SEQUENCE</scope>
    <source>
        <strain evidence="7">CGMCC 1.15290</strain>
    </source>
</reference>
<sequence length="448" mass="50826">MSVSVKAYSIPSGKDRIFFVLTSVFLITLFIPHIQAINSISIGALFVYSFFMNTLREKWALLKERKAVQLMLFFFLLHIVSACISTNIKEGWDLVMLRLPLLLFPAALGLVMIGEQMKRRLVLVFAIVVTLAAVVCMSLSIRQYLISHESYFLYSNDLSKWVDKQSTYMASLVNVAIFCFIYLLKEVRFTLVKRVLIFAAMAVLAAFTFLLASRMALVAFAVCAFLYLGYVIIKNRSFVMALGVSAVLVAAFFLLSSFFPKTLSRFTELKHTNYEFSRIAPESNYNYEFDESQWNGANIRMAIWHCGWQLAGENWLTGTGLGDKKADLVKVYERNNFIFGYTGKRNLHNTYLDVLVAFGVFGLALFLLAYIVLPLWGSIRSKDLLGFFIIIELIWQLLPESYFDRSVGCMEVAFLIALTEGWRTTKARSAAIVVPITIAEQREAVVSL</sequence>
<accession>A0A917J1N9</accession>
<feature type="domain" description="O-antigen ligase-related" evidence="6">
    <location>
        <begin position="200"/>
        <end position="367"/>
    </location>
</feature>
<dbReference type="AlphaFoldDB" id="A0A917J1N9"/>
<dbReference type="GO" id="GO:0016020">
    <property type="term" value="C:membrane"/>
    <property type="evidence" value="ECO:0007669"/>
    <property type="project" value="UniProtKB-SubCell"/>
</dbReference>
<evidence type="ECO:0000256" key="3">
    <source>
        <dbReference type="ARBA" id="ARBA00022989"/>
    </source>
</evidence>
<dbReference type="PANTHER" id="PTHR37422">
    <property type="entry name" value="TEICHURONIC ACID BIOSYNTHESIS PROTEIN TUAE"/>
    <property type="match status" value="1"/>
</dbReference>
<feature type="transmembrane region" description="Helical" evidence="5">
    <location>
        <begin position="166"/>
        <end position="184"/>
    </location>
</feature>
<dbReference type="EMBL" id="BMIB01000004">
    <property type="protein sequence ID" value="GGH76066.1"/>
    <property type="molecule type" value="Genomic_DNA"/>
</dbReference>
<proteinExistence type="predicted"/>
<dbReference type="Pfam" id="PF04932">
    <property type="entry name" value="Wzy_C"/>
    <property type="match status" value="1"/>
</dbReference>
<name>A0A917J1N9_9BACT</name>
<evidence type="ECO:0000256" key="2">
    <source>
        <dbReference type="ARBA" id="ARBA00022692"/>
    </source>
</evidence>
<dbReference type="PANTHER" id="PTHR37422:SF13">
    <property type="entry name" value="LIPOPOLYSACCHARIDE BIOSYNTHESIS PROTEIN PA4999-RELATED"/>
    <property type="match status" value="1"/>
</dbReference>
<feature type="transmembrane region" description="Helical" evidence="5">
    <location>
        <begin position="354"/>
        <end position="377"/>
    </location>
</feature>
<feature type="transmembrane region" description="Helical" evidence="5">
    <location>
        <begin position="121"/>
        <end position="146"/>
    </location>
</feature>
<comment type="subcellular location">
    <subcellularLocation>
        <location evidence="1">Membrane</location>
        <topology evidence="1">Multi-pass membrane protein</topology>
    </subcellularLocation>
</comment>
<dbReference type="Proteomes" id="UP000627292">
    <property type="component" value="Unassembled WGS sequence"/>
</dbReference>
<comment type="caution">
    <text evidence="7">The sequence shown here is derived from an EMBL/GenBank/DDBJ whole genome shotgun (WGS) entry which is preliminary data.</text>
</comment>
<evidence type="ECO:0000313" key="8">
    <source>
        <dbReference type="Proteomes" id="UP000627292"/>
    </source>
</evidence>
<feature type="transmembrane region" description="Helical" evidence="5">
    <location>
        <begin position="40"/>
        <end position="55"/>
    </location>
</feature>
<gene>
    <name evidence="7" type="ORF">GCM10011379_40340</name>
</gene>
<reference evidence="7" key="1">
    <citation type="journal article" date="2014" name="Int. J. Syst. Evol. Microbiol.">
        <title>Complete genome sequence of Corynebacterium casei LMG S-19264T (=DSM 44701T), isolated from a smear-ripened cheese.</title>
        <authorList>
            <consortium name="US DOE Joint Genome Institute (JGI-PGF)"/>
            <person name="Walter F."/>
            <person name="Albersmeier A."/>
            <person name="Kalinowski J."/>
            <person name="Ruckert C."/>
        </authorList>
    </citation>
    <scope>NUCLEOTIDE SEQUENCE</scope>
    <source>
        <strain evidence="7">CGMCC 1.15290</strain>
    </source>
</reference>
<feature type="transmembrane region" description="Helical" evidence="5">
    <location>
        <begin position="238"/>
        <end position="259"/>
    </location>
</feature>
<dbReference type="InterPro" id="IPR051533">
    <property type="entry name" value="WaaL-like"/>
</dbReference>
<keyword evidence="8" id="KW-1185">Reference proteome</keyword>
<feature type="transmembrane region" description="Helical" evidence="5">
    <location>
        <begin position="67"/>
        <end position="88"/>
    </location>
</feature>
<feature type="transmembrane region" description="Helical" evidence="5">
    <location>
        <begin position="191"/>
        <end position="210"/>
    </location>
</feature>
<evidence type="ECO:0000313" key="7">
    <source>
        <dbReference type="EMBL" id="GGH76066.1"/>
    </source>
</evidence>
<keyword evidence="2 5" id="KW-0812">Transmembrane</keyword>
<evidence type="ECO:0000256" key="1">
    <source>
        <dbReference type="ARBA" id="ARBA00004141"/>
    </source>
</evidence>
<evidence type="ECO:0000256" key="4">
    <source>
        <dbReference type="ARBA" id="ARBA00023136"/>
    </source>
</evidence>
<feature type="transmembrane region" description="Helical" evidence="5">
    <location>
        <begin position="94"/>
        <end position="114"/>
    </location>
</feature>
<protein>
    <recommendedName>
        <fullName evidence="6">O-antigen ligase-related domain-containing protein</fullName>
    </recommendedName>
</protein>
<organism evidence="7 8">
    <name type="scientific">Filimonas zeae</name>
    <dbReference type="NCBI Taxonomy" id="1737353"/>
    <lineage>
        <taxon>Bacteria</taxon>
        <taxon>Pseudomonadati</taxon>
        <taxon>Bacteroidota</taxon>
        <taxon>Chitinophagia</taxon>
        <taxon>Chitinophagales</taxon>
        <taxon>Chitinophagaceae</taxon>
        <taxon>Filimonas</taxon>
    </lineage>
</organism>
<keyword evidence="3 5" id="KW-1133">Transmembrane helix</keyword>
<evidence type="ECO:0000259" key="6">
    <source>
        <dbReference type="Pfam" id="PF04932"/>
    </source>
</evidence>
<dbReference type="InterPro" id="IPR007016">
    <property type="entry name" value="O-antigen_ligase-rel_domated"/>
</dbReference>
<evidence type="ECO:0000256" key="5">
    <source>
        <dbReference type="SAM" id="Phobius"/>
    </source>
</evidence>
<dbReference type="RefSeq" id="WP_188955722.1">
    <property type="nucleotide sequence ID" value="NZ_BMIB01000004.1"/>
</dbReference>